<feature type="region of interest" description="Disordered" evidence="2">
    <location>
        <begin position="1520"/>
        <end position="1561"/>
    </location>
</feature>
<evidence type="ECO:0000256" key="2">
    <source>
        <dbReference type="SAM" id="MobiDB-lite"/>
    </source>
</evidence>
<feature type="compositionally biased region" description="Basic and acidic residues" evidence="2">
    <location>
        <begin position="3214"/>
        <end position="3247"/>
    </location>
</feature>
<feature type="compositionally biased region" description="Basic and acidic residues" evidence="2">
    <location>
        <begin position="3069"/>
        <end position="3085"/>
    </location>
</feature>
<feature type="compositionally biased region" description="Basic and acidic residues" evidence="2">
    <location>
        <begin position="3095"/>
        <end position="3107"/>
    </location>
</feature>
<dbReference type="InterPro" id="IPR013783">
    <property type="entry name" value="Ig-like_fold"/>
</dbReference>
<dbReference type="InterPro" id="IPR007110">
    <property type="entry name" value="Ig-like_dom"/>
</dbReference>
<dbReference type="InterPro" id="IPR003599">
    <property type="entry name" value="Ig_sub"/>
</dbReference>
<feature type="compositionally biased region" description="Basic and acidic residues" evidence="2">
    <location>
        <begin position="693"/>
        <end position="707"/>
    </location>
</feature>
<feature type="compositionally biased region" description="Basic and acidic residues" evidence="2">
    <location>
        <begin position="2886"/>
        <end position="2908"/>
    </location>
</feature>
<feature type="compositionally biased region" description="Basic and acidic residues" evidence="2">
    <location>
        <begin position="2848"/>
        <end position="2866"/>
    </location>
</feature>
<feature type="region of interest" description="Disordered" evidence="2">
    <location>
        <begin position="3908"/>
        <end position="3940"/>
    </location>
</feature>
<feature type="domain" description="Ig-like" evidence="3">
    <location>
        <begin position="3931"/>
        <end position="4040"/>
    </location>
</feature>
<feature type="region of interest" description="Disordered" evidence="2">
    <location>
        <begin position="387"/>
        <end position="425"/>
    </location>
</feature>
<dbReference type="FunFam" id="2.60.40.10:FF:000107">
    <property type="entry name" value="Myosin, light chain kinase a"/>
    <property type="match status" value="1"/>
</dbReference>
<feature type="region of interest" description="Disordered" evidence="2">
    <location>
        <begin position="2340"/>
        <end position="2446"/>
    </location>
</feature>
<dbReference type="Proteomes" id="UP000711488">
    <property type="component" value="Unassembled WGS sequence"/>
</dbReference>
<sequence length="4059" mass="449124">MAVNEFGHSVTGASVQVVVPRHYKKPVFLEPLRALLSKEGTVNLECKAKTLWLQVIGVPQPSLKWYKDGVELQPGDIHRIISGENGTCCLGTYTCEASNCMGSASSSASLLGFEDQLIGKEKSSASQDQQQHDARSIARNPSLSTINEERSSQISVYESAEVTLVDDGDKDEISVSIDGKDVSVSLYDTPDLSEKDAKQIADMYSEEISDHFSGQEGNQAELPPLRIVRETSRTGPLLMEAMVIDVENDAFDEYMSMSDQAYDDLRTEADVEELSVIEAVMVDEREVLRSDIVDMPDVAVEVVSPQIVEGDLKEIAQISEANIMAQNLRALSEQGLAMLQDDGQIHDEDFIGGRVAVKDHGEQMAENIQKKSKRPIDYVESAMSDTELASNADAGQESSETATLPDDGKSAKKSAKKRKKKESLIGSPDVQLSEVSTPVSPEYSNVVFVEKSAMDINDVPILEAAPSLKQLIIQNKFAEVLEASYIEAIIQQQVNLLCGTESQFFNLEDPQLQEAVLQQLTSAVLAQQVQYRETDEPLRIVGDSSHAGEEFCLDTAQQFGPFPTTQDTSGLFIGNYEETEIDSSDVMEQMLMNIATSSAEAVLAQDSGTELINQYVSVEENATLWMEPHPTVHTLQPEELEYQSSFETEDNEVKTAVSDIEQGADSNATVSEPPQLQTADENLLQGKTLAKKRQSEEQLPKASDATKGDTTVAKKVKVDESVGTKDKKYVDGKKTVKEDVKVRTNLSGTDISALQTAVNKLKLEKKPIEIEEMLSAGENKISVKSSKIRLSSDQQKNLENLDNFPVELQVLAQVQMELPEGKQLIHKVIGPRTAELANRLSECDVGDAFKSLPVIEITEIKAGPEVIKRKMKINKAKVIYMEDKCETIDEQSLREICTASAEEVLAEVSPKKGFFKKILPVKRKPIEVVVEGNVLVKDEVPECDTSQLVHEASEEKPSARIEAKQAACESDADDSVAKHISDKISVNETSVIAEPMGIAGVYEKLGKELPEPVKELSDDDLRSLTAVLQQIIAVERPVELVEKTTPHGEVFEICEGNVEISKDNFEVLQSLVNPAEDLGIAIEITETLDDERLIIHKVISPKNERLLEKLIAESSKAEIAMIPVFEITEEIDKGKTVKKTVKVNEAKVVLGDAQHASLEGAGLLTSCQTAISEVIPHKNELCKAVVSTVHGDVVQEVTRGLDSIDAAEPKSRIEIGQQDDVIAESKDVDEKQSNIQEFSEKSVTELKPLVEAEPKSRIIEEPQDFYKEEEKFASGNDVKSPLAQEAAPMTEREVLLPSGQEATPSLGQEATSPPVQKAVFPFTQEITSLPGQEAVPPPIQETAPTPAQEAVSLPRQEAVPPPRQEAVLPPREESVSLIGQEEVPPPRQAAVSPLPEQETVIMPRQEAVSSPGEEGVSAPGQEVVPPPGQEVVPPPGQEVVHPPRQEVAIPLRQEVVIPLGQEVVIPLGHELVIPPGQEVVIPPGQEVVIPPGQEVAISPGQDAVLSRGQKVVSPSVLEALPPGKEAVSPPRKEAASITRQEAASAPGQEAVSSPGQEEDEKRYLPLNKLTNCHLDKKAKLLLDKNPYIHLDKKPHLHLYKKPNFHLDTKPHLHLDKKPYHLQDTKPNLQLVKKPHPRLGKKLDLRWNRKRYLRLDKKQYLHLLQKQHLCLDKNLAENIGDGLELVQNIVLPKRDLLLKRLAKSAADPDNVDIPAFEITKIVKDDGNLKIRQTSVSTAAVTIGGDDNITLDANQLAAKCMAAITGLLAQLPTQEKPGSNFASLFTPKLTHAVESKLDGGAETKPASYATESVSVADMDDNQEIQKAREPKKGATEVPIISSEAVLSACEEILKSQGGAIEPADLEKYLNISEAADKVLDDVLQTAAKGTVSTSAQASLIAKKKEISDNKKELLKKKKLVQEDNKTPKSQAVQVLQLTTEASRSATVTENIPDSIGPVAEEKPMSSAIPPELADVLQSKLADAGSQAAAILLTLERSLASAFQSSSDSANQMLLLAEDKTEDNNLKVESSKTVDETLSQVDSQGLDVSSEPQLQFGESPSLECKTIDSSDTEKTNEDVSQNDVLLTSPQAFRNKNNVTLSHGIECATHDGDENNFEINALQSTSDSVSSDVAVDHTGDKRDVVIDNTVLPDKTGGITAENDKIIKREASVQSGEKGKGNDKKVTFSEKETIHDFVVEFSDQEDVQHDAGSGMSPHGALEITEKDSNVSLVGSSEAMSQQEKASYEKDNKISSEDNLIENGIPKRLNESITTEVSVPEEMIVSTEEVKRDSTRVDVHHEKLEAPRGTTVQLTVGGGSTILAAPAIKSENQEEINKFESDFVETPIQSKTQKDNSHESQPDDSVFMAEAVSKKAVPETPSPDKLNTEEASQVNKNESAVAQVSEYSKENDVDPNKQKTAMVEDRGRAESFRKQTDDVSEADSKSSELVEVQSHQTMQALLTREEIETKNKKLGLSDSKIGSIKQDQSGDASSPVASEREAIHEKEIASEIHSEQGENVVKDKIELPTASDKNEKQMVTKTPENIEVSEGEVKSQTSVENIIDVRGGKVNLDGESDRNMPVTEKVEKMDAPVMTSTLDSADSNVSVPVGNNTLISGDATGDKISRNEAEEKGTSLSTKKDYVTFESEVSGNIDENMMTARNVGNLTAKIDLVAEDAAENETRAKIEPNAKETGVLEDGKVKILHEKIIDETSGQSLEIKCVTPDKRKTDAQEGIVNNFHEVIRKEEDVSDENATGKSIGLGQPKLKSEADVEVEKKTSADQTTKIGGNDYEEVGGASIKIDSPKAKKLPEETKQLQEPETHSIPNEKTREDPQKNADERKIPGQSDVGIELDCAEKLSNETSKAENDKDKTLVGTVSADKKAAQNKIVKSGPEELRKDVIDEKVSGTDTKSGKPQEGSTTVVGKKTVEADPERKDILSDSSGPEDEKLIKTNTERQDSRKIQGESSNDLQAAEMNATKKIGPEKLLADLDHKEIEAREADRYPKEVSSEVKDKAKSTRTLGKERVSSEVYDDAKEKTAETDAERKHFEVTSAYTIDEAAGSDMKINFKIALADADKTTPAKKGGEEKDFEGTSDSADETTIAKKDTGERDFTKTSADLDETKNPEPDEMSRDSVKALSDLTKGQRAEKIVYSGNDADKISAEIIVDEKSGGSFRSERSDSEEFLADVREQMEPTSDTRRDSKKSSADDEDEDFIISQRAKAEQHEPKISSSAVEHELAIKAGVMRKDSEKSLPDAANEISIKIDNQQSDYKNSSENYSKKINSQQASYDAKEENEAATSDAERKDYQVTAVPGEEHASVEDDELAPSASDREEGPKEAQRKPIEIEKRDGGIPTSSVTRTENMFETNQIAEDDGIQVHRAEKARVPEDSESGKMNIASVGSDDALIPQETKYTEPVAATMEVARKKEKHGRKGSSEIEETYSVATLKVDENKTMPAVKTSSTDVAGEVLKRSESTSDNVSSSGTIELAGHDDEVSHRKINASSIADEDFKIRDKSATEKDVASRKRTEENLREEGKSMKKDATTEARKTSSTKEVTCENDELPTKTTKASTEEDESALRKKKRAEEDERVAAERRLRQEEEAQREQEAEALHEKKAAARKQERLKELQEREEALLQEEKMRQERRRKQKEEKEKELQAEEERLRKLNEEREEKRRLRKMEEIEARKAEEIREREKEKRRQAELEARRMELDMKHKAEEDAMRAEEEDRKAKRKQRLLDEEKALAEEREKMEKDLFERREARRKLLEEESTEKTTLRRTHDEKEENKVIDTSIRQREKHEKEAREFEEMNQKMVESKIRREEAEKLRARELQMLEDMERQRVQEEKKKLEEELRRREDLKRQQEEDMRQQTELFLKKEEERRKRRLEERMRWYKDDETGKLDYTEKELVVHPLPLDMRKPRDSESEDGFRRDVRRRPKFSTKLQDRQAARGTRVKLSCNVLCGPDDPLPEIEWFKGGYPLKEEDRIKVSPGIILGSSLTEEDKINTSFIDGLASLEIREAARSDSGEYTCTANNRHGRVTTSCDLRVKGEEENKPSPPTFTTSIR</sequence>
<dbReference type="OrthoDB" id="6070751at2759"/>
<feature type="compositionally biased region" description="Basic and acidic residues" evidence="2">
    <location>
        <begin position="2939"/>
        <end position="2957"/>
    </location>
</feature>
<dbReference type="PANTHER" id="PTHR10075:SF14">
    <property type="entry name" value="CELL ADHESION MOLECULE DSCAM2-RELATED"/>
    <property type="match status" value="1"/>
</dbReference>
<feature type="region of interest" description="Disordered" evidence="2">
    <location>
        <begin position="2990"/>
        <end position="3040"/>
    </location>
</feature>
<feature type="compositionally biased region" description="Basic and acidic residues" evidence="2">
    <location>
        <begin position="2401"/>
        <end position="2442"/>
    </location>
</feature>
<evidence type="ECO:0000256" key="1">
    <source>
        <dbReference type="ARBA" id="ARBA00023319"/>
    </source>
</evidence>
<feature type="compositionally biased region" description="Basic and acidic residues" evidence="2">
    <location>
        <begin position="2614"/>
        <end position="2631"/>
    </location>
</feature>
<feature type="compositionally biased region" description="Basic and acidic residues" evidence="2">
    <location>
        <begin position="2796"/>
        <end position="2836"/>
    </location>
</feature>
<dbReference type="Pfam" id="PF13927">
    <property type="entry name" value="Ig_3"/>
    <property type="match status" value="1"/>
</dbReference>
<dbReference type="PROSITE" id="PS50835">
    <property type="entry name" value="IG_LIKE"/>
    <property type="match status" value="2"/>
</dbReference>
<gene>
    <name evidence="4" type="ORF">HAZT_HAZT001724</name>
</gene>
<feature type="compositionally biased region" description="Basic and acidic residues" evidence="2">
    <location>
        <begin position="3284"/>
        <end position="3301"/>
    </location>
</feature>
<dbReference type="SUPFAM" id="SSF48726">
    <property type="entry name" value="Immunoglobulin"/>
    <property type="match status" value="2"/>
</dbReference>
<comment type="caution">
    <text evidence="4">The sequence shown here is derived from an EMBL/GenBank/DDBJ whole genome shotgun (WGS) entry which is preliminary data.</text>
</comment>
<accession>A0A6A0H6J9</accession>
<dbReference type="InterPro" id="IPR003598">
    <property type="entry name" value="Ig_sub2"/>
</dbReference>
<feature type="compositionally biased region" description="Basic and acidic residues" evidence="2">
    <location>
        <begin position="3324"/>
        <end position="3345"/>
    </location>
</feature>
<feature type="compositionally biased region" description="Polar residues" evidence="2">
    <location>
        <begin position="2033"/>
        <end position="2055"/>
    </location>
</feature>
<proteinExistence type="predicted"/>
<feature type="region of interest" description="Disordered" evidence="2">
    <location>
        <begin position="3762"/>
        <end position="3813"/>
    </location>
</feature>
<feature type="compositionally biased region" description="Basic and acidic residues" evidence="2">
    <location>
        <begin position="2346"/>
        <end position="2355"/>
    </location>
</feature>
<feature type="region of interest" description="Disordered" evidence="2">
    <location>
        <begin position="2740"/>
        <end position="2965"/>
    </location>
</feature>
<feature type="compositionally biased region" description="Basic and acidic residues" evidence="2">
    <location>
        <begin position="3578"/>
        <end position="3618"/>
    </location>
</feature>
<feature type="compositionally biased region" description="Basic and acidic residues" evidence="2">
    <location>
        <begin position="2062"/>
        <end position="2074"/>
    </location>
</feature>
<feature type="region of interest" description="Disordered" evidence="2">
    <location>
        <begin position="3633"/>
        <end position="3669"/>
    </location>
</feature>
<name>A0A6A0H6J9_HYAAZ</name>
<feature type="compositionally biased region" description="Basic and acidic residues" evidence="2">
    <location>
        <begin position="3161"/>
        <end position="3201"/>
    </location>
</feature>
<feature type="compositionally biased region" description="Basic residues" evidence="2">
    <location>
        <begin position="411"/>
        <end position="421"/>
    </location>
</feature>
<feature type="region of interest" description="Disordered" evidence="2">
    <location>
        <begin position="121"/>
        <end position="151"/>
    </location>
</feature>
<dbReference type="SMART" id="SM00408">
    <property type="entry name" value="IGc2"/>
    <property type="match status" value="1"/>
</dbReference>
<feature type="compositionally biased region" description="Basic and acidic residues" evidence="2">
    <location>
        <begin position="3643"/>
        <end position="3669"/>
    </location>
</feature>
<dbReference type="PANTHER" id="PTHR10075">
    <property type="entry name" value="BASIGIN RELATED"/>
    <property type="match status" value="1"/>
</dbReference>
<reference evidence="4" key="3">
    <citation type="submission" date="2019-06" db="EMBL/GenBank/DDBJ databases">
        <authorList>
            <person name="Poynton C."/>
            <person name="Hasenbein S."/>
            <person name="Benoit J.B."/>
            <person name="Sepulveda M.S."/>
            <person name="Poelchau M.F."/>
            <person name="Murali S.C."/>
            <person name="Chen S."/>
            <person name="Glastad K.M."/>
            <person name="Werren J.H."/>
            <person name="Vineis J.H."/>
            <person name="Bowen J.L."/>
            <person name="Friedrich M."/>
            <person name="Jones J."/>
            <person name="Robertson H.M."/>
            <person name="Feyereisen R."/>
            <person name="Mechler-Hickson A."/>
            <person name="Mathers N."/>
            <person name="Lee C.E."/>
            <person name="Colbourne J.K."/>
            <person name="Biales A."/>
            <person name="Johnston J.S."/>
            <person name="Wellborn G.A."/>
            <person name="Rosendale A.J."/>
            <person name="Cridge A.G."/>
            <person name="Munoz-Torres M.C."/>
            <person name="Bain P.A."/>
            <person name="Manny A.R."/>
            <person name="Major K.M."/>
            <person name="Lambert F.N."/>
            <person name="Vulpe C.D."/>
            <person name="Tuck P."/>
            <person name="Blalock B.J."/>
            <person name="Lin Y.-Y."/>
            <person name="Smith M.E."/>
            <person name="Ochoa-Acuna H."/>
            <person name="Chen M.-J.M."/>
            <person name="Childers C.P."/>
            <person name="Qu J."/>
            <person name="Dugan S."/>
            <person name="Lee S.L."/>
            <person name="Chao H."/>
            <person name="Dinh H."/>
            <person name="Han Y."/>
            <person name="Doddapaneni H."/>
            <person name="Worley K.C."/>
            <person name="Muzny D.M."/>
            <person name="Gibbs R.A."/>
            <person name="Richards S."/>
        </authorList>
    </citation>
    <scope>NUCLEOTIDE SEQUENCE</scope>
    <source>
        <strain evidence="4">HAZT.00-mixed</strain>
        <tissue evidence="4">Whole organism</tissue>
    </source>
</reference>
<feature type="region of interest" description="Disordered" evidence="2">
    <location>
        <begin position="2020"/>
        <end position="2077"/>
    </location>
</feature>
<keyword evidence="1" id="KW-0393">Immunoglobulin domain</keyword>
<evidence type="ECO:0000259" key="3">
    <source>
        <dbReference type="PROSITE" id="PS50835"/>
    </source>
</evidence>
<feature type="non-terminal residue" evidence="4">
    <location>
        <position position="4059"/>
    </location>
</feature>
<feature type="compositionally biased region" description="Basic and acidic residues" evidence="2">
    <location>
        <begin position="2492"/>
        <end position="2532"/>
    </location>
</feature>
<feature type="compositionally biased region" description="Basic and acidic residues" evidence="2">
    <location>
        <begin position="3114"/>
        <end position="3129"/>
    </location>
</feature>
<dbReference type="InterPro" id="IPR036179">
    <property type="entry name" value="Ig-like_dom_sf"/>
</dbReference>
<feature type="compositionally biased region" description="Basic and acidic residues" evidence="2">
    <location>
        <begin position="3502"/>
        <end position="3543"/>
    </location>
</feature>
<feature type="region of interest" description="Disordered" evidence="2">
    <location>
        <begin position="2462"/>
        <end position="2538"/>
    </location>
</feature>
<feature type="region of interest" description="Disordered" evidence="2">
    <location>
        <begin position="3452"/>
        <end position="3618"/>
    </location>
</feature>
<feature type="compositionally biased region" description="Basic and acidic residues" evidence="2">
    <location>
        <begin position="3910"/>
        <end position="3925"/>
    </location>
</feature>
<feature type="region of interest" description="Disordered" evidence="2">
    <location>
        <begin position="1329"/>
        <end position="1432"/>
    </location>
</feature>
<evidence type="ECO:0000313" key="4">
    <source>
        <dbReference type="EMBL" id="KAA0201383.1"/>
    </source>
</evidence>
<reference evidence="4" key="1">
    <citation type="submission" date="2014-08" db="EMBL/GenBank/DDBJ databases">
        <authorList>
            <person name="Murali S."/>
            <person name="Richards S."/>
            <person name="Bandaranaike D."/>
            <person name="Bellair M."/>
            <person name="Blankenburg K."/>
            <person name="Chao H."/>
            <person name="Dinh H."/>
            <person name="Doddapaneni H."/>
            <person name="Dugan-Rocha S."/>
            <person name="Elkadiri S."/>
            <person name="Gnanaolivu R."/>
            <person name="Hughes D."/>
            <person name="Lee S."/>
            <person name="Li M."/>
            <person name="Ming W."/>
            <person name="Munidasa M."/>
            <person name="Muniz J."/>
            <person name="Nguyen L."/>
            <person name="Osuji N."/>
            <person name="Pu L.-L."/>
            <person name="Puazo M."/>
            <person name="Skinner E."/>
            <person name="Qu C."/>
            <person name="Quiroz J."/>
            <person name="Raj R."/>
            <person name="Weissenberger G."/>
            <person name="Xin Y."/>
            <person name="Zou X."/>
            <person name="Han Y."/>
            <person name="Worley K."/>
            <person name="Muzny D."/>
            <person name="Gibbs R."/>
        </authorList>
    </citation>
    <scope>NUCLEOTIDE SEQUENCE</scope>
    <source>
        <strain evidence="4">HAZT.00-mixed</strain>
        <tissue evidence="4">Whole organism</tissue>
    </source>
</reference>
<feature type="compositionally biased region" description="Polar residues" evidence="2">
    <location>
        <begin position="139"/>
        <end position="151"/>
    </location>
</feature>
<feature type="region of interest" description="Disordered" evidence="2">
    <location>
        <begin position="689"/>
        <end position="712"/>
    </location>
</feature>
<feature type="compositionally biased region" description="Basic and acidic residues" evidence="2">
    <location>
        <begin position="2920"/>
        <end position="2932"/>
    </location>
</feature>
<feature type="region of interest" description="Disordered" evidence="2">
    <location>
        <begin position="3069"/>
        <end position="3148"/>
    </location>
</feature>
<dbReference type="GO" id="GO:0048468">
    <property type="term" value="P:cell development"/>
    <property type="evidence" value="ECO:0007669"/>
    <property type="project" value="UniProtKB-ARBA"/>
</dbReference>
<feature type="domain" description="Ig-like" evidence="3">
    <location>
        <begin position="26"/>
        <end position="111"/>
    </location>
</feature>
<feature type="region of interest" description="Disordered" evidence="2">
    <location>
        <begin position="3699"/>
        <end position="3730"/>
    </location>
</feature>
<feature type="region of interest" description="Disordered" evidence="2">
    <location>
        <begin position="2610"/>
        <end position="2631"/>
    </location>
</feature>
<protein>
    <recommendedName>
        <fullName evidence="3">Ig-like domain-containing protein</fullName>
    </recommendedName>
</protein>
<feature type="region of interest" description="Disordered" evidence="2">
    <location>
        <begin position="3832"/>
        <end position="3866"/>
    </location>
</feature>
<dbReference type="CDD" id="cd00096">
    <property type="entry name" value="Ig"/>
    <property type="match status" value="1"/>
</dbReference>
<feature type="compositionally biased region" description="Basic and acidic residues" evidence="2">
    <location>
        <begin position="3370"/>
        <end position="3386"/>
    </location>
</feature>
<dbReference type="SMART" id="SM00409">
    <property type="entry name" value="IG"/>
    <property type="match status" value="2"/>
</dbReference>
<feature type="compositionally biased region" description="Basic and acidic residues" evidence="2">
    <location>
        <begin position="2760"/>
        <end position="2773"/>
    </location>
</feature>
<feature type="compositionally biased region" description="Polar residues" evidence="2">
    <location>
        <begin position="2479"/>
        <end position="2490"/>
    </location>
</feature>
<feature type="compositionally biased region" description="Polar residues" evidence="2">
    <location>
        <begin position="3258"/>
        <end position="3282"/>
    </location>
</feature>
<feature type="region of interest" description="Disordered" evidence="2">
    <location>
        <begin position="3161"/>
        <end position="3404"/>
    </location>
</feature>
<feature type="compositionally biased region" description="Polar residues" evidence="2">
    <location>
        <begin position="3470"/>
        <end position="3479"/>
    </location>
</feature>
<feature type="compositionally biased region" description="Basic and acidic residues" evidence="2">
    <location>
        <begin position="2020"/>
        <end position="2032"/>
    </location>
</feature>
<organism evidence="4">
    <name type="scientific">Hyalella azteca</name>
    <name type="common">Amphipod</name>
    <dbReference type="NCBI Taxonomy" id="294128"/>
    <lineage>
        <taxon>Eukaryota</taxon>
        <taxon>Metazoa</taxon>
        <taxon>Ecdysozoa</taxon>
        <taxon>Arthropoda</taxon>
        <taxon>Crustacea</taxon>
        <taxon>Multicrustacea</taxon>
        <taxon>Malacostraca</taxon>
        <taxon>Eumalacostraca</taxon>
        <taxon>Peracarida</taxon>
        <taxon>Amphipoda</taxon>
        <taxon>Senticaudata</taxon>
        <taxon>Talitrida</taxon>
        <taxon>Talitroidea</taxon>
        <taxon>Hyalellidae</taxon>
        <taxon>Hyalella</taxon>
    </lineage>
</organism>
<dbReference type="Gene3D" id="2.60.40.10">
    <property type="entry name" value="Immunoglobulins"/>
    <property type="match status" value="2"/>
</dbReference>
<reference evidence="4" key="2">
    <citation type="journal article" date="2018" name="Environ. Sci. Technol.">
        <title>The Toxicogenome of Hyalella azteca: A Model for Sediment Ecotoxicology and Evolutionary Toxicology.</title>
        <authorList>
            <person name="Poynton H.C."/>
            <person name="Hasenbein S."/>
            <person name="Benoit J.B."/>
            <person name="Sepulveda M.S."/>
            <person name="Poelchau M.F."/>
            <person name="Hughes D.S.T."/>
            <person name="Murali S.C."/>
            <person name="Chen S."/>
            <person name="Glastad K.M."/>
            <person name="Goodisman M.A.D."/>
            <person name="Werren J.H."/>
            <person name="Vineis J.H."/>
            <person name="Bowen J.L."/>
            <person name="Friedrich M."/>
            <person name="Jones J."/>
            <person name="Robertson H.M."/>
            <person name="Feyereisen R."/>
            <person name="Mechler-Hickson A."/>
            <person name="Mathers N."/>
            <person name="Lee C.E."/>
            <person name="Colbourne J.K."/>
            <person name="Biales A."/>
            <person name="Johnston J.S."/>
            <person name="Wellborn G.A."/>
            <person name="Rosendale A.J."/>
            <person name="Cridge A.G."/>
            <person name="Munoz-Torres M.C."/>
            <person name="Bain P.A."/>
            <person name="Manny A.R."/>
            <person name="Major K.M."/>
            <person name="Lambert F.N."/>
            <person name="Vulpe C.D."/>
            <person name="Tuck P."/>
            <person name="Blalock B.J."/>
            <person name="Lin Y.Y."/>
            <person name="Smith M.E."/>
            <person name="Ochoa-Acuna H."/>
            <person name="Chen M.M."/>
            <person name="Childers C.P."/>
            <person name="Qu J."/>
            <person name="Dugan S."/>
            <person name="Lee S.L."/>
            <person name="Chao H."/>
            <person name="Dinh H."/>
            <person name="Han Y."/>
            <person name="Doddapaneni H."/>
            <person name="Worley K.C."/>
            <person name="Muzny D.M."/>
            <person name="Gibbs R.A."/>
            <person name="Richards S."/>
        </authorList>
    </citation>
    <scope>NUCLEOTIDE SEQUENCE</scope>
    <source>
        <strain evidence="4">HAZT.00-mixed</strain>
        <tissue evidence="4">Whole organism</tissue>
    </source>
</reference>
<feature type="compositionally biased region" description="Polar residues" evidence="2">
    <location>
        <begin position="3348"/>
        <end position="3364"/>
    </location>
</feature>
<feature type="compositionally biased region" description="Polar residues" evidence="2">
    <location>
        <begin position="2383"/>
        <end position="2400"/>
    </location>
</feature>
<dbReference type="EMBL" id="JQDR03005528">
    <property type="protein sequence ID" value="KAA0201383.1"/>
    <property type="molecule type" value="Genomic_DNA"/>
</dbReference>